<feature type="binding site" evidence="1">
    <location>
        <position position="307"/>
    </location>
    <ligand>
        <name>Zn(2+)</name>
        <dbReference type="ChEBI" id="CHEBI:29105"/>
    </ligand>
</feature>
<keyword evidence="1" id="KW-0479">Metal-binding</keyword>
<dbReference type="SMART" id="SM01260">
    <property type="entry name" value="LANC_like"/>
    <property type="match status" value="1"/>
</dbReference>
<organism evidence="2 3">
    <name type="scientific">Lysinibacillus halotolerans</name>
    <dbReference type="NCBI Taxonomy" id="1368476"/>
    <lineage>
        <taxon>Bacteria</taxon>
        <taxon>Bacillati</taxon>
        <taxon>Bacillota</taxon>
        <taxon>Bacilli</taxon>
        <taxon>Bacillales</taxon>
        <taxon>Bacillaceae</taxon>
        <taxon>Lysinibacillus</taxon>
    </lineage>
</organism>
<dbReference type="SUPFAM" id="SSF158745">
    <property type="entry name" value="LanC-like"/>
    <property type="match status" value="1"/>
</dbReference>
<dbReference type="Pfam" id="PF05147">
    <property type="entry name" value="LANC_like"/>
    <property type="match status" value="1"/>
</dbReference>
<protein>
    <recommendedName>
        <fullName evidence="4">Lanthionine synthetase</fullName>
    </recommendedName>
</protein>
<keyword evidence="1" id="KW-0862">Zinc</keyword>
<gene>
    <name evidence="2" type="ORF">EC501_16185</name>
</gene>
<sequence>MIKNDMKLQESLFAYAENFRDIKSVIDYTNEEFQKLEHPFGELFYNFSYYDIANGLIGNCLFLSEMYQVTGDMKYLLYAHQILKLGINRKGIESIDNPGLWSGLAGVCFVLETLNQNKDMYGDIIESCDQVLKEQIRKKLNEAKLNLSNDNVKMTDFDLMEGLVGITQYILSYKMDHKEYLPLLYDITDYFIELAEYHIENDRKVPNWLIKAENQFLNEEKVKYRLGNFNQGVSHGICGVLIILIKLYKVLKKENIKPAIKVLTEWFYNTKSTWNDCFVWEKKLKWEQLFEEKDIQYSENQLNLSWCYGDLMIVYALSAAAELLNNHNLLLFTNNCLDSYEEANIHMNLISPSICHGYAGTLLSIKKLKIMKNFEVLPTLSNQLLNSLTSSYDAKYKFGFKDVEEYNGKVILMDKYCLLTGSSGIYLTLLFLEQQQIKTKWDALFLLD</sequence>
<dbReference type="AlphaFoldDB" id="A0A3M8H489"/>
<feature type="binding site" evidence="1">
    <location>
        <position position="355"/>
    </location>
    <ligand>
        <name>Zn(2+)</name>
        <dbReference type="ChEBI" id="CHEBI:29105"/>
    </ligand>
</feature>
<dbReference type="CDD" id="cd04793">
    <property type="entry name" value="LanC"/>
    <property type="match status" value="1"/>
</dbReference>
<accession>A0A3M8H489</accession>
<dbReference type="GO" id="GO:0046872">
    <property type="term" value="F:metal ion binding"/>
    <property type="evidence" value="ECO:0007669"/>
    <property type="project" value="UniProtKB-KW"/>
</dbReference>
<comment type="caution">
    <text evidence="2">The sequence shown here is derived from an EMBL/GenBank/DDBJ whole genome shotgun (WGS) entry which is preliminary data.</text>
</comment>
<dbReference type="RefSeq" id="WP_122973386.1">
    <property type="nucleotide sequence ID" value="NZ_RHLQ01000056.1"/>
</dbReference>
<proteinExistence type="predicted"/>
<name>A0A3M8H489_9BACI</name>
<dbReference type="Gene3D" id="1.50.10.20">
    <property type="match status" value="1"/>
</dbReference>
<feature type="binding site" evidence="1">
    <location>
        <position position="356"/>
    </location>
    <ligand>
        <name>Zn(2+)</name>
        <dbReference type="ChEBI" id="CHEBI:29105"/>
    </ligand>
</feature>
<evidence type="ECO:0008006" key="4">
    <source>
        <dbReference type="Google" id="ProtNLM"/>
    </source>
</evidence>
<evidence type="ECO:0000313" key="2">
    <source>
        <dbReference type="EMBL" id="RNC97266.1"/>
    </source>
</evidence>
<reference evidence="2 3" key="1">
    <citation type="journal article" date="2014" name="Int. J. Syst. Evol. Microbiol.">
        <title>Lysinibacillus halotolerans sp. nov., isolated from saline-alkaline soil.</title>
        <authorList>
            <person name="Kong D."/>
            <person name="Wang Y."/>
            <person name="Zhao B."/>
            <person name="Li Y."/>
            <person name="Song J."/>
            <person name="Zhai Y."/>
            <person name="Zhang C."/>
            <person name="Wang H."/>
            <person name="Chen X."/>
            <person name="Zhao B."/>
            <person name="Ruan Z."/>
        </authorList>
    </citation>
    <scope>NUCLEOTIDE SEQUENCE [LARGE SCALE GENOMIC DNA]</scope>
    <source>
        <strain evidence="2 3">MCCC 1A12703</strain>
    </source>
</reference>
<dbReference type="PRINTS" id="PR01955">
    <property type="entry name" value="LANCFRANKIA"/>
</dbReference>
<keyword evidence="3" id="KW-1185">Reference proteome</keyword>
<dbReference type="InterPro" id="IPR007822">
    <property type="entry name" value="LANC-like"/>
</dbReference>
<evidence type="ECO:0000256" key="1">
    <source>
        <dbReference type="PIRSR" id="PIRSR607822-1"/>
    </source>
</evidence>
<dbReference type="Proteomes" id="UP000279909">
    <property type="component" value="Unassembled WGS sequence"/>
</dbReference>
<dbReference type="InterPro" id="IPR033889">
    <property type="entry name" value="LanC"/>
</dbReference>
<dbReference type="EMBL" id="RHLQ01000056">
    <property type="protein sequence ID" value="RNC97266.1"/>
    <property type="molecule type" value="Genomic_DNA"/>
</dbReference>
<dbReference type="OrthoDB" id="1882482at2"/>
<evidence type="ECO:0000313" key="3">
    <source>
        <dbReference type="Proteomes" id="UP000279909"/>
    </source>
</evidence>
<dbReference type="PRINTS" id="PR01950">
    <property type="entry name" value="LANCSUPER"/>
</dbReference>
<dbReference type="GO" id="GO:0031179">
    <property type="term" value="P:peptide modification"/>
    <property type="evidence" value="ECO:0007669"/>
    <property type="project" value="InterPro"/>
</dbReference>